<feature type="transmembrane region" description="Helical" evidence="8">
    <location>
        <begin position="144"/>
        <end position="169"/>
    </location>
</feature>
<dbReference type="Pfam" id="PF00528">
    <property type="entry name" value="BPD_transp_1"/>
    <property type="match status" value="1"/>
</dbReference>
<dbReference type="RefSeq" id="WP_180281020.1">
    <property type="nucleotide sequence ID" value="NZ_JABFDB010000002.1"/>
</dbReference>
<keyword evidence="11" id="KW-1185">Reference proteome</keyword>
<evidence type="ECO:0000256" key="6">
    <source>
        <dbReference type="ARBA" id="ARBA00022989"/>
    </source>
</evidence>
<comment type="caution">
    <text evidence="10">The sequence shown here is derived from an EMBL/GenBank/DDBJ whole genome shotgun (WGS) entry which is preliminary data.</text>
</comment>
<feature type="domain" description="ABC transmembrane type-1" evidence="9">
    <location>
        <begin position="64"/>
        <end position="270"/>
    </location>
</feature>
<reference evidence="10 11" key="1">
    <citation type="submission" date="2020-05" db="EMBL/GenBank/DDBJ databases">
        <title>Azospirillum oleiclasticum sp. nov, a nitrogen-fixing and heavy crude oil-emulsifying bacterium isolated from the crude oil of Yumen Oilfield.</title>
        <authorList>
            <person name="Wu D."/>
            <person name="Cai M."/>
            <person name="Zhang X."/>
        </authorList>
    </citation>
    <scope>NUCLEOTIDE SEQUENCE [LARGE SCALE GENOMIC DNA]</scope>
    <source>
        <strain evidence="10 11">ROY-1-1-2</strain>
    </source>
</reference>
<keyword evidence="3 8" id="KW-0813">Transport</keyword>
<dbReference type="Proteomes" id="UP000584642">
    <property type="component" value="Unassembled WGS sequence"/>
</dbReference>
<evidence type="ECO:0000313" key="11">
    <source>
        <dbReference type="Proteomes" id="UP000584642"/>
    </source>
</evidence>
<keyword evidence="6 8" id="KW-1133">Transmembrane helix</keyword>
<sequence length="281" mass="30429">MRAYGRSTLVLAYPALVLGMFLLVPFGIMAALSVFRRVPAGTFEPAMVPDNYLNLLTPFFLDRIGFTLGLSAAVAVVCVALGFPFTYLLTRLPRRRQVPWLVFLLAVLALSEVIVGFAWSVLLSRTAGLSNLLVWLGLLSQPESWAPGLTAMMLGLCYLAFPYTVLVLYPSLSRLDPSYLEAARTLGASPLRGFFGVIVPVSRPAILATLVMVFVFALGAYVLPQLLGRPQHWTLAVHITDQALSRSNVPAAAAMSITLLLASLALVLVTAALGNRRKEQP</sequence>
<accession>A0ABX2T4W1</accession>
<feature type="transmembrane region" description="Helical" evidence="8">
    <location>
        <begin position="12"/>
        <end position="35"/>
    </location>
</feature>
<dbReference type="InterPro" id="IPR000515">
    <property type="entry name" value="MetI-like"/>
</dbReference>
<keyword evidence="7 8" id="KW-0472">Membrane</keyword>
<dbReference type="EMBL" id="JABFDB010000002">
    <property type="protein sequence ID" value="NYZ19254.1"/>
    <property type="molecule type" value="Genomic_DNA"/>
</dbReference>
<dbReference type="InterPro" id="IPR035906">
    <property type="entry name" value="MetI-like_sf"/>
</dbReference>
<comment type="subcellular location">
    <subcellularLocation>
        <location evidence="1 8">Cell membrane</location>
        <topology evidence="1 8">Multi-pass membrane protein</topology>
    </subcellularLocation>
</comment>
<evidence type="ECO:0000256" key="2">
    <source>
        <dbReference type="ARBA" id="ARBA00007069"/>
    </source>
</evidence>
<proteinExistence type="inferred from homology"/>
<evidence type="ECO:0000256" key="7">
    <source>
        <dbReference type="ARBA" id="ARBA00023136"/>
    </source>
</evidence>
<keyword evidence="5 8" id="KW-0812">Transmembrane</keyword>
<dbReference type="PANTHER" id="PTHR42929">
    <property type="entry name" value="INNER MEMBRANE ABC TRANSPORTER PERMEASE PROTEIN YDCU-RELATED-RELATED"/>
    <property type="match status" value="1"/>
</dbReference>
<evidence type="ECO:0000256" key="4">
    <source>
        <dbReference type="ARBA" id="ARBA00022475"/>
    </source>
</evidence>
<dbReference type="SUPFAM" id="SSF161098">
    <property type="entry name" value="MetI-like"/>
    <property type="match status" value="1"/>
</dbReference>
<evidence type="ECO:0000256" key="1">
    <source>
        <dbReference type="ARBA" id="ARBA00004651"/>
    </source>
</evidence>
<dbReference type="Gene3D" id="1.10.3720.10">
    <property type="entry name" value="MetI-like"/>
    <property type="match status" value="1"/>
</dbReference>
<evidence type="ECO:0000256" key="8">
    <source>
        <dbReference type="RuleBase" id="RU363032"/>
    </source>
</evidence>
<dbReference type="PROSITE" id="PS50928">
    <property type="entry name" value="ABC_TM1"/>
    <property type="match status" value="1"/>
</dbReference>
<evidence type="ECO:0000256" key="3">
    <source>
        <dbReference type="ARBA" id="ARBA00022448"/>
    </source>
</evidence>
<feature type="transmembrane region" description="Helical" evidence="8">
    <location>
        <begin position="251"/>
        <end position="273"/>
    </location>
</feature>
<evidence type="ECO:0000256" key="5">
    <source>
        <dbReference type="ARBA" id="ARBA00022692"/>
    </source>
</evidence>
<evidence type="ECO:0000313" key="10">
    <source>
        <dbReference type="EMBL" id="NYZ19254.1"/>
    </source>
</evidence>
<name>A0ABX2T4W1_9PROT</name>
<protein>
    <submittedName>
        <fullName evidence="10">ABC transporter permease</fullName>
    </submittedName>
</protein>
<comment type="similarity">
    <text evidence="2">Belongs to the binding-protein-dependent transport system permease family. CysTW subfamily.</text>
</comment>
<feature type="transmembrane region" description="Helical" evidence="8">
    <location>
        <begin position="101"/>
        <end position="124"/>
    </location>
</feature>
<feature type="transmembrane region" description="Helical" evidence="8">
    <location>
        <begin position="64"/>
        <end position="89"/>
    </location>
</feature>
<feature type="transmembrane region" description="Helical" evidence="8">
    <location>
        <begin position="205"/>
        <end position="223"/>
    </location>
</feature>
<keyword evidence="4" id="KW-1003">Cell membrane</keyword>
<dbReference type="PANTHER" id="PTHR42929:SF1">
    <property type="entry name" value="INNER MEMBRANE ABC TRANSPORTER PERMEASE PROTEIN YDCU-RELATED"/>
    <property type="match status" value="1"/>
</dbReference>
<organism evidence="10 11">
    <name type="scientific">Azospirillum oleiclasticum</name>
    <dbReference type="NCBI Taxonomy" id="2735135"/>
    <lineage>
        <taxon>Bacteria</taxon>
        <taxon>Pseudomonadati</taxon>
        <taxon>Pseudomonadota</taxon>
        <taxon>Alphaproteobacteria</taxon>
        <taxon>Rhodospirillales</taxon>
        <taxon>Azospirillaceae</taxon>
        <taxon>Azospirillum</taxon>
    </lineage>
</organism>
<dbReference type="CDD" id="cd06261">
    <property type="entry name" value="TM_PBP2"/>
    <property type="match status" value="1"/>
</dbReference>
<gene>
    <name evidence="10" type="ORF">HND93_05985</name>
</gene>
<evidence type="ECO:0000259" key="9">
    <source>
        <dbReference type="PROSITE" id="PS50928"/>
    </source>
</evidence>